<feature type="region of interest" description="Disordered" evidence="1">
    <location>
        <begin position="60"/>
        <end position="224"/>
    </location>
</feature>
<keyword evidence="3" id="KW-1185">Reference proteome</keyword>
<reference evidence="2" key="1">
    <citation type="submission" date="2022-12" db="EMBL/GenBank/DDBJ databases">
        <title>Chromosome-level genome assembly of the bean flower thrips Megalurothrips usitatus.</title>
        <authorList>
            <person name="Ma L."/>
            <person name="Liu Q."/>
            <person name="Li H."/>
            <person name="Cai W."/>
        </authorList>
    </citation>
    <scope>NUCLEOTIDE SEQUENCE</scope>
    <source>
        <strain evidence="2">Cailab_2022a</strain>
    </source>
</reference>
<feature type="region of interest" description="Disordered" evidence="1">
    <location>
        <begin position="329"/>
        <end position="385"/>
    </location>
</feature>
<evidence type="ECO:0000313" key="3">
    <source>
        <dbReference type="Proteomes" id="UP001075354"/>
    </source>
</evidence>
<feature type="compositionally biased region" description="Low complexity" evidence="1">
    <location>
        <begin position="205"/>
        <end position="217"/>
    </location>
</feature>
<feature type="region of interest" description="Disordered" evidence="1">
    <location>
        <begin position="292"/>
        <end position="313"/>
    </location>
</feature>
<evidence type="ECO:0000256" key="1">
    <source>
        <dbReference type="SAM" id="MobiDB-lite"/>
    </source>
</evidence>
<proteinExistence type="predicted"/>
<feature type="region of interest" description="Disordered" evidence="1">
    <location>
        <begin position="23"/>
        <end position="42"/>
    </location>
</feature>
<dbReference type="EMBL" id="JAPTSV010000008">
    <property type="protein sequence ID" value="KAJ1524872.1"/>
    <property type="molecule type" value="Genomic_DNA"/>
</dbReference>
<organism evidence="2 3">
    <name type="scientific">Megalurothrips usitatus</name>
    <name type="common">bean blossom thrips</name>
    <dbReference type="NCBI Taxonomy" id="439358"/>
    <lineage>
        <taxon>Eukaryota</taxon>
        <taxon>Metazoa</taxon>
        <taxon>Ecdysozoa</taxon>
        <taxon>Arthropoda</taxon>
        <taxon>Hexapoda</taxon>
        <taxon>Insecta</taxon>
        <taxon>Pterygota</taxon>
        <taxon>Neoptera</taxon>
        <taxon>Paraneoptera</taxon>
        <taxon>Thysanoptera</taxon>
        <taxon>Terebrantia</taxon>
        <taxon>Thripoidea</taxon>
        <taxon>Thripidae</taxon>
        <taxon>Megalurothrips</taxon>
    </lineage>
</organism>
<gene>
    <name evidence="2" type="ORF">ONE63_009738</name>
</gene>
<feature type="compositionally biased region" description="Acidic residues" evidence="1">
    <location>
        <begin position="363"/>
        <end position="375"/>
    </location>
</feature>
<name>A0AAV7XHH8_9NEOP</name>
<accession>A0AAV7XHH8</accession>
<evidence type="ECO:0000313" key="2">
    <source>
        <dbReference type="EMBL" id="KAJ1524872.1"/>
    </source>
</evidence>
<comment type="caution">
    <text evidence="2">The sequence shown here is derived from an EMBL/GenBank/DDBJ whole genome shotgun (WGS) entry which is preliminary data.</text>
</comment>
<sequence>MTCWSAGAACRARAAWTCWTRRATRGTPPRGPWRGRWPRRWPAGPRRRAAAAAVAVAAAAGGSGGAGVGRVKSAPPARARKLKTAAARAVRLRAGDTPAAGHSDSSRDSSREREKDKEKDKKGRNGRRGVARAPGRTPSEVVTMVSLLSASDSPPESDAEADPHHQHHPEPDRHPGILGLGGTAAASLRGPAGVPGLSPAPPAPATSAGPAQAPAAAADRKPKSVWFQPSGMSLRRLGPELCQSPALGTLGGLGTGGALGALGAGAGTGLGLGLASEKRAPSVEARTAKRRLTRTLSEPAGSEEGHMPHAGGAVGLQIPLSLLLRATEVHEDASPEDADDGRRVAGAVPAAPGPRAAPRPASQDEDDREGSDAEPAEPPFSTPKERECWELFKKMSDKGITVSYDTVLRGMLTPTEYRMRRNSLLTGC</sequence>
<feature type="compositionally biased region" description="Basic and acidic residues" evidence="1">
    <location>
        <begin position="161"/>
        <end position="175"/>
    </location>
</feature>
<dbReference type="Proteomes" id="UP001075354">
    <property type="component" value="Chromosome 8"/>
</dbReference>
<protein>
    <submittedName>
        <fullName evidence="2">Uncharacterized protein</fullName>
    </submittedName>
</protein>
<feature type="compositionally biased region" description="Basic and acidic residues" evidence="1">
    <location>
        <begin position="104"/>
        <end position="123"/>
    </location>
</feature>
<dbReference type="AlphaFoldDB" id="A0AAV7XHH8"/>